<dbReference type="PANTHER" id="PTHR44196:SF2">
    <property type="entry name" value="SHORT-CHAIN DEHYDROGENASE-RELATED"/>
    <property type="match status" value="1"/>
</dbReference>
<keyword evidence="2" id="KW-0560">Oxidoreductase</keyword>
<evidence type="ECO:0000313" key="5">
    <source>
        <dbReference type="EMBL" id="WJW66308.1"/>
    </source>
</evidence>
<dbReference type="PANTHER" id="PTHR44196">
    <property type="entry name" value="DEHYDROGENASE/REDUCTASE SDR FAMILY MEMBER 7B"/>
    <property type="match status" value="1"/>
</dbReference>
<dbReference type="PRINTS" id="PR00080">
    <property type="entry name" value="SDRFAMILY"/>
</dbReference>
<dbReference type="InterPro" id="IPR002347">
    <property type="entry name" value="SDR_fam"/>
</dbReference>
<reference evidence="4 6" key="1">
    <citation type="submission" date="2020-06" db="EMBL/GenBank/DDBJ databases">
        <title>Anoxygenic phototrophic Chloroflexota member uses a Type I reaction center.</title>
        <authorList>
            <person name="Tsuji J.M."/>
            <person name="Shaw N.A."/>
            <person name="Nagashima S."/>
            <person name="Venkiteswaran J."/>
            <person name="Schiff S.L."/>
            <person name="Hanada S."/>
            <person name="Tank M."/>
            <person name="Neufeld J.D."/>
        </authorList>
    </citation>
    <scope>NUCLEOTIDE SEQUENCE [LARGE SCALE GENOMIC DNA]</scope>
    <source>
        <strain evidence="4">L227-S17</strain>
    </source>
</reference>
<proteinExistence type="inferred from homology"/>
<gene>
    <name evidence="4" type="ORF">HXX08_00915</name>
    <name evidence="5" type="ORF">OZ401_002102</name>
</gene>
<protein>
    <submittedName>
        <fullName evidence="4">SDR family oxidoreductase</fullName>
    </submittedName>
</protein>
<dbReference type="GO" id="GO:0016491">
    <property type="term" value="F:oxidoreductase activity"/>
    <property type="evidence" value="ECO:0007669"/>
    <property type="project" value="UniProtKB-KW"/>
</dbReference>
<sequence length="263" mass="28706">MSNQSKTALITGASSGFGVEFAGFFAKDGHDLVLVARNESVMLQQAAALSAKYGVKVKVLPKDLSRPEAPQEIFDQLHADNITVDILVNNAGYATYGNFVELNLNGELDMMQVNMQALTHLTRLFLPGMVARRFGKILNIASTAAFQPGPLMAVYYATKAFVLSFSEALYNELSGTGVTVTVLCPGPSQTGFQKRAAMEKSKLVSGKKIMDATTVARIGYDALNKGKMTVIPGFRNTFMIQIVRFTPRKMVLGIVRNMQERTH</sequence>
<keyword evidence="7" id="KW-1185">Reference proteome</keyword>
<evidence type="ECO:0000256" key="2">
    <source>
        <dbReference type="ARBA" id="ARBA00023002"/>
    </source>
</evidence>
<dbReference type="PIRSF" id="PIRSF000126">
    <property type="entry name" value="11-beta-HSD1"/>
    <property type="match status" value="1"/>
</dbReference>
<dbReference type="PRINTS" id="PR00081">
    <property type="entry name" value="GDHRDH"/>
</dbReference>
<dbReference type="GO" id="GO:0016020">
    <property type="term" value="C:membrane"/>
    <property type="evidence" value="ECO:0007669"/>
    <property type="project" value="TreeGrafter"/>
</dbReference>
<dbReference type="EMBL" id="CP128399">
    <property type="protein sequence ID" value="WJW66308.1"/>
    <property type="molecule type" value="Genomic_DNA"/>
</dbReference>
<dbReference type="Pfam" id="PF00106">
    <property type="entry name" value="adh_short"/>
    <property type="match status" value="1"/>
</dbReference>
<accession>A0A8T7M188</accession>
<dbReference type="Gene3D" id="3.40.50.720">
    <property type="entry name" value="NAD(P)-binding Rossmann-like Domain"/>
    <property type="match status" value="1"/>
</dbReference>
<evidence type="ECO:0000256" key="1">
    <source>
        <dbReference type="ARBA" id="ARBA00006484"/>
    </source>
</evidence>
<evidence type="ECO:0000313" key="7">
    <source>
        <dbReference type="Proteomes" id="UP001431572"/>
    </source>
</evidence>
<dbReference type="SUPFAM" id="SSF51735">
    <property type="entry name" value="NAD(P)-binding Rossmann-fold domains"/>
    <property type="match status" value="1"/>
</dbReference>
<reference evidence="5" key="2">
    <citation type="journal article" date="2024" name="Nature">
        <title>Anoxygenic phototroph of the Chloroflexota uses a type I reaction centre.</title>
        <authorList>
            <person name="Tsuji J.M."/>
            <person name="Shaw N.A."/>
            <person name="Nagashima S."/>
            <person name="Venkiteswaran J.J."/>
            <person name="Schiff S.L."/>
            <person name="Watanabe T."/>
            <person name="Fukui M."/>
            <person name="Hanada S."/>
            <person name="Tank M."/>
            <person name="Neufeld J.D."/>
        </authorList>
    </citation>
    <scope>NUCLEOTIDE SEQUENCE</scope>
    <source>
        <strain evidence="5">L227-S17</strain>
    </source>
</reference>
<dbReference type="RefSeq" id="WP_341468191.1">
    <property type="nucleotide sequence ID" value="NZ_CP128399.1"/>
</dbReference>
<dbReference type="EMBL" id="JACATZ010000001">
    <property type="protein sequence ID" value="NWJ44416.1"/>
    <property type="molecule type" value="Genomic_DNA"/>
</dbReference>
<dbReference type="CDD" id="cd05233">
    <property type="entry name" value="SDR_c"/>
    <property type="match status" value="1"/>
</dbReference>
<evidence type="ECO:0000313" key="6">
    <source>
        <dbReference type="Proteomes" id="UP000521676"/>
    </source>
</evidence>
<dbReference type="Proteomes" id="UP001431572">
    <property type="component" value="Chromosome 1"/>
</dbReference>
<organism evidence="4 6">
    <name type="scientific">Candidatus Chlorohelix allophototropha</name>
    <dbReference type="NCBI Taxonomy" id="3003348"/>
    <lineage>
        <taxon>Bacteria</taxon>
        <taxon>Bacillati</taxon>
        <taxon>Chloroflexota</taxon>
        <taxon>Chloroflexia</taxon>
        <taxon>Candidatus Chloroheliales</taxon>
        <taxon>Candidatus Chloroheliaceae</taxon>
        <taxon>Candidatus Chlorohelix</taxon>
    </lineage>
</organism>
<dbReference type="AlphaFoldDB" id="A0A8T7M188"/>
<dbReference type="Proteomes" id="UP000521676">
    <property type="component" value="Unassembled WGS sequence"/>
</dbReference>
<comment type="similarity">
    <text evidence="1 3">Belongs to the short-chain dehydrogenases/reductases (SDR) family.</text>
</comment>
<name>A0A8T7M188_9CHLR</name>
<evidence type="ECO:0000256" key="3">
    <source>
        <dbReference type="RuleBase" id="RU000363"/>
    </source>
</evidence>
<evidence type="ECO:0000313" key="4">
    <source>
        <dbReference type="EMBL" id="NWJ44416.1"/>
    </source>
</evidence>
<dbReference type="InterPro" id="IPR036291">
    <property type="entry name" value="NAD(P)-bd_dom_sf"/>
</dbReference>